<dbReference type="GO" id="GO:0003677">
    <property type="term" value="F:DNA binding"/>
    <property type="evidence" value="ECO:0007669"/>
    <property type="project" value="UniProtKB-KW"/>
</dbReference>
<evidence type="ECO:0000313" key="8">
    <source>
        <dbReference type="EMBL" id="EYU20951.1"/>
    </source>
</evidence>
<comment type="similarity">
    <text evidence="2">Belongs to the transcriptional coactivator PC4 family.</text>
</comment>
<dbReference type="eggNOG" id="KOG2712">
    <property type="taxonomic scope" value="Eukaryota"/>
</dbReference>
<evidence type="ECO:0000259" key="7">
    <source>
        <dbReference type="Pfam" id="PF02229"/>
    </source>
</evidence>
<reference evidence="8 9" key="1">
    <citation type="journal article" date="2013" name="Proc. Natl. Acad. Sci. U.S.A.">
        <title>Fine-scale variation in meiotic recombination in Mimulus inferred from population shotgun sequencing.</title>
        <authorList>
            <person name="Hellsten U."/>
            <person name="Wright K.M."/>
            <person name="Jenkins J."/>
            <person name="Shu S."/>
            <person name="Yuan Y."/>
            <person name="Wessler S.R."/>
            <person name="Schmutz J."/>
            <person name="Willis J.H."/>
            <person name="Rokhsar D.S."/>
        </authorList>
    </citation>
    <scope>NUCLEOTIDE SEQUENCE [LARGE SCALE GENOMIC DNA]</scope>
    <source>
        <strain evidence="9">cv. DUN x IM62</strain>
    </source>
</reference>
<keyword evidence="5" id="KW-0804">Transcription</keyword>
<dbReference type="AlphaFoldDB" id="A0A022PYU3"/>
<dbReference type="GO" id="GO:0005667">
    <property type="term" value="C:transcription regulator complex"/>
    <property type="evidence" value="ECO:0000318"/>
    <property type="project" value="GO_Central"/>
</dbReference>
<proteinExistence type="inferred from homology"/>
<name>A0A022PYU3_ERYGU</name>
<keyword evidence="3" id="KW-0805">Transcription regulation</keyword>
<accession>A0A022PYU3</accession>
<feature type="non-terminal residue" evidence="8">
    <location>
        <position position="1"/>
    </location>
</feature>
<dbReference type="Pfam" id="PF02229">
    <property type="entry name" value="PC4"/>
    <property type="match status" value="1"/>
</dbReference>
<dbReference type="GO" id="GO:0003713">
    <property type="term" value="F:transcription coactivator activity"/>
    <property type="evidence" value="ECO:0000318"/>
    <property type="project" value="GO_Central"/>
</dbReference>
<dbReference type="InterPro" id="IPR003173">
    <property type="entry name" value="PC4_C"/>
</dbReference>
<sequence>GDGKKLAKKDGAAEEYEYDDQGNLVICHLSSTRRVTLAEHNGTTLVSVREYYTKGDKEFPSAKGISLTIGQWKVLKNNAAAIDDAIQIFKSN</sequence>
<organism evidence="8 9">
    <name type="scientific">Erythranthe guttata</name>
    <name type="common">Yellow monkey flower</name>
    <name type="synonym">Mimulus guttatus</name>
    <dbReference type="NCBI Taxonomy" id="4155"/>
    <lineage>
        <taxon>Eukaryota</taxon>
        <taxon>Viridiplantae</taxon>
        <taxon>Streptophyta</taxon>
        <taxon>Embryophyta</taxon>
        <taxon>Tracheophyta</taxon>
        <taxon>Spermatophyta</taxon>
        <taxon>Magnoliopsida</taxon>
        <taxon>eudicotyledons</taxon>
        <taxon>Gunneridae</taxon>
        <taxon>Pentapetalae</taxon>
        <taxon>asterids</taxon>
        <taxon>lamiids</taxon>
        <taxon>Lamiales</taxon>
        <taxon>Phrymaceae</taxon>
        <taxon>Erythranthe</taxon>
    </lineage>
</organism>
<evidence type="ECO:0000256" key="3">
    <source>
        <dbReference type="ARBA" id="ARBA00023015"/>
    </source>
</evidence>
<dbReference type="FunFam" id="2.30.31.10:FF:000011">
    <property type="entry name" value="RNA polymerase II transcriptional coactivator KELP"/>
    <property type="match status" value="1"/>
</dbReference>
<keyword evidence="4" id="KW-0238">DNA-binding</keyword>
<evidence type="ECO:0000256" key="1">
    <source>
        <dbReference type="ARBA" id="ARBA00004123"/>
    </source>
</evidence>
<evidence type="ECO:0000256" key="4">
    <source>
        <dbReference type="ARBA" id="ARBA00023125"/>
    </source>
</evidence>
<dbReference type="SUPFAM" id="SSF54447">
    <property type="entry name" value="ssDNA-binding transcriptional regulator domain"/>
    <property type="match status" value="1"/>
</dbReference>
<dbReference type="PANTHER" id="PTHR13215">
    <property type="entry name" value="RNA POLYMERASE II TRANSCRIPTIONAL COACTIVATOR"/>
    <property type="match status" value="1"/>
</dbReference>
<comment type="subcellular location">
    <subcellularLocation>
        <location evidence="1">Nucleus</location>
    </subcellularLocation>
</comment>
<dbReference type="GO" id="GO:0060261">
    <property type="term" value="P:positive regulation of transcription initiation by RNA polymerase II"/>
    <property type="evidence" value="ECO:0007669"/>
    <property type="project" value="InterPro"/>
</dbReference>
<feature type="domain" description="Transcriptional coactivator p15 (PC4) C-terminal" evidence="7">
    <location>
        <begin position="27"/>
        <end position="78"/>
    </location>
</feature>
<dbReference type="InterPro" id="IPR045125">
    <property type="entry name" value="Sub1/Tcp4-like"/>
</dbReference>
<keyword evidence="6" id="KW-0539">Nucleus</keyword>
<dbReference type="InterPro" id="IPR009044">
    <property type="entry name" value="ssDNA-bd_transcriptional_reg"/>
</dbReference>
<dbReference type="GO" id="GO:0005634">
    <property type="term" value="C:nucleus"/>
    <property type="evidence" value="ECO:0000318"/>
    <property type="project" value="GO_Central"/>
</dbReference>
<evidence type="ECO:0000256" key="5">
    <source>
        <dbReference type="ARBA" id="ARBA00023163"/>
    </source>
</evidence>
<gene>
    <name evidence="8" type="ORF">MIMGU_mgv1a0233152mg</name>
</gene>
<dbReference type="STRING" id="4155.A0A022PYU3"/>
<evidence type="ECO:0000256" key="2">
    <source>
        <dbReference type="ARBA" id="ARBA00009001"/>
    </source>
</evidence>
<dbReference type="Proteomes" id="UP000030748">
    <property type="component" value="Unassembled WGS sequence"/>
</dbReference>
<evidence type="ECO:0000256" key="6">
    <source>
        <dbReference type="ARBA" id="ARBA00023242"/>
    </source>
</evidence>
<dbReference type="EMBL" id="KI632253">
    <property type="protein sequence ID" value="EYU20951.1"/>
    <property type="molecule type" value="Genomic_DNA"/>
</dbReference>
<protein>
    <recommendedName>
        <fullName evidence="7">Transcriptional coactivator p15 (PC4) C-terminal domain-containing protein</fullName>
    </recommendedName>
</protein>
<dbReference type="Gene3D" id="2.30.31.10">
    <property type="entry name" value="Transcriptional Coactivator Pc4, Chain A"/>
    <property type="match status" value="1"/>
</dbReference>
<evidence type="ECO:0000313" key="9">
    <source>
        <dbReference type="Proteomes" id="UP000030748"/>
    </source>
</evidence>
<keyword evidence="9" id="KW-1185">Reference proteome</keyword>